<reference evidence="2" key="2">
    <citation type="journal article" date="2021" name="PeerJ">
        <title>Extensive microbial diversity within the chicken gut microbiome revealed by metagenomics and culture.</title>
        <authorList>
            <person name="Gilroy R."/>
            <person name="Ravi A."/>
            <person name="Getino M."/>
            <person name="Pursley I."/>
            <person name="Horton D.L."/>
            <person name="Alikhan N.F."/>
            <person name="Baker D."/>
            <person name="Gharbi K."/>
            <person name="Hall N."/>
            <person name="Watson M."/>
            <person name="Adriaenssens E.M."/>
            <person name="Foster-Nyarko E."/>
            <person name="Jarju S."/>
            <person name="Secka A."/>
            <person name="Antonio M."/>
            <person name="Oren A."/>
            <person name="Chaudhuri R.R."/>
            <person name="La Ragione R."/>
            <person name="Hildebrand F."/>
            <person name="Pallen M.J."/>
        </authorList>
    </citation>
    <scope>NUCLEOTIDE SEQUENCE</scope>
    <source>
        <strain evidence="2">G3-3990</strain>
    </source>
</reference>
<dbReference type="NCBIfam" id="NF033709">
    <property type="entry name" value="PorV_fam"/>
    <property type="match status" value="1"/>
</dbReference>
<name>A0A9D9HS27_9BACT</name>
<comment type="caution">
    <text evidence="2">The sequence shown here is derived from an EMBL/GenBank/DDBJ whole genome shotgun (WGS) entry which is preliminary data.</text>
</comment>
<proteinExistence type="predicted"/>
<reference evidence="2" key="1">
    <citation type="submission" date="2020-10" db="EMBL/GenBank/DDBJ databases">
        <authorList>
            <person name="Gilroy R."/>
        </authorList>
    </citation>
    <scope>NUCLEOTIDE SEQUENCE</scope>
    <source>
        <strain evidence="2">G3-3990</strain>
    </source>
</reference>
<organism evidence="2 3">
    <name type="scientific">Candidatus Gallipaludibacter merdavium</name>
    <dbReference type="NCBI Taxonomy" id="2840839"/>
    <lineage>
        <taxon>Bacteria</taxon>
        <taxon>Pseudomonadati</taxon>
        <taxon>Bacteroidota</taxon>
        <taxon>Bacteroidia</taxon>
        <taxon>Bacteroidales</taxon>
        <taxon>Candidatus Gallipaludibacter</taxon>
    </lineage>
</organism>
<evidence type="ECO:0000313" key="2">
    <source>
        <dbReference type="EMBL" id="MBO8459010.1"/>
    </source>
</evidence>
<evidence type="ECO:0000256" key="1">
    <source>
        <dbReference type="SAM" id="SignalP"/>
    </source>
</evidence>
<dbReference type="AlphaFoldDB" id="A0A9D9HS27"/>
<dbReference type="EMBL" id="JADIMG010000011">
    <property type="protein sequence ID" value="MBO8459010.1"/>
    <property type="molecule type" value="Genomic_DNA"/>
</dbReference>
<feature type="chain" id="PRO_5039502020" evidence="1">
    <location>
        <begin position="20"/>
        <end position="344"/>
    </location>
</feature>
<dbReference type="NCBIfam" id="NF033711">
    <property type="entry name" value="T9SS_PorQ"/>
    <property type="match status" value="1"/>
</dbReference>
<accession>A0A9D9HS27</accession>
<dbReference type="Proteomes" id="UP000823641">
    <property type="component" value="Unassembled WGS sequence"/>
</dbReference>
<feature type="signal peptide" evidence="1">
    <location>
        <begin position="1"/>
        <end position="19"/>
    </location>
</feature>
<evidence type="ECO:0000313" key="3">
    <source>
        <dbReference type="Proteomes" id="UP000823641"/>
    </source>
</evidence>
<gene>
    <name evidence="2" type="primary">porQ</name>
    <name evidence="2" type="ORF">IAA73_01560</name>
</gene>
<dbReference type="Gene3D" id="2.40.160.60">
    <property type="entry name" value="Outer membrane protein transport protein (OMPP1/FadL/TodX)"/>
    <property type="match status" value="1"/>
</dbReference>
<protein>
    <submittedName>
        <fullName evidence="2">Type IX secretion system protein PorQ</fullName>
    </submittedName>
</protein>
<sequence>MHKLFITILTTLCVLSVHAQSGQGVFGFLDLPVSAHMTAYGGTNVAIQEADVSYGLVNPALLNAETHNMVSLNFADYISDIIFGSVAYGYNYKDNYFAAGFHFLDYGKFEGMSETGLSTGEFGAQDFSLNLMYGRKLNELFNVGGTLKMIYSSYERYSSVGMAADIGAYFNTLNKLFSMGLVVKNIGGQLKPFYPGDKLEMAPVEVQLGMAVKFAHAPIRLSLNLHNLQRWNLGYQLTNQPSNSLTGETTVQTINFFDMALRHAIFAIDILPHKNVYLTVAYNHRQMAEMKAAGFKSISGLSFGGGVKIYQFRVEFGMAQYQRGNFAYHFSLSTAIDDFKKKDL</sequence>
<keyword evidence="1" id="KW-0732">Signal</keyword>